<evidence type="ECO:0000256" key="3">
    <source>
        <dbReference type="ARBA" id="ARBA00022448"/>
    </source>
</evidence>
<accession>A0A432MRQ1</accession>
<comment type="similarity">
    <text evidence="2">Belongs to the cation diffusion facilitator (CDF) transporter (TC 2.A.4) family.</text>
</comment>
<dbReference type="Pfam" id="PF01545">
    <property type="entry name" value="Cation_efflux"/>
    <property type="match status" value="1"/>
</dbReference>
<reference evidence="11 12" key="1">
    <citation type="submission" date="2018-12" db="EMBL/GenBank/DDBJ databases">
        <authorList>
            <person name="Toschakov S.V."/>
        </authorList>
    </citation>
    <scope>NUCLEOTIDE SEQUENCE [LARGE SCALE GENOMIC DNA]</scope>
    <source>
        <strain evidence="11 12">GM2012</strain>
    </source>
</reference>
<dbReference type="InterPro" id="IPR036837">
    <property type="entry name" value="Cation_efflux_CTD_sf"/>
</dbReference>
<dbReference type="Pfam" id="PF16916">
    <property type="entry name" value="ZT_dimer"/>
    <property type="match status" value="1"/>
</dbReference>
<evidence type="ECO:0000256" key="6">
    <source>
        <dbReference type="ARBA" id="ARBA00023136"/>
    </source>
</evidence>
<dbReference type="InterPro" id="IPR027470">
    <property type="entry name" value="Cation_efflux_CTD"/>
</dbReference>
<dbReference type="SUPFAM" id="SSF160240">
    <property type="entry name" value="Cation efflux protein cytoplasmic domain-like"/>
    <property type="match status" value="1"/>
</dbReference>
<feature type="transmembrane region" description="Helical" evidence="8">
    <location>
        <begin position="148"/>
        <end position="168"/>
    </location>
</feature>
<evidence type="ECO:0000256" key="7">
    <source>
        <dbReference type="SAM" id="MobiDB-lite"/>
    </source>
</evidence>
<evidence type="ECO:0000313" key="12">
    <source>
        <dbReference type="Proteomes" id="UP000280296"/>
    </source>
</evidence>
<feature type="region of interest" description="Disordered" evidence="7">
    <location>
        <begin position="281"/>
        <end position="302"/>
    </location>
</feature>
<dbReference type="InterPro" id="IPR002524">
    <property type="entry name" value="Cation_efflux"/>
</dbReference>
<name>A0A432MRQ1_9BACT</name>
<evidence type="ECO:0000259" key="9">
    <source>
        <dbReference type="Pfam" id="PF01545"/>
    </source>
</evidence>
<dbReference type="InterPro" id="IPR027469">
    <property type="entry name" value="Cation_efflux_TMD_sf"/>
</dbReference>
<gene>
    <name evidence="11" type="ORF">TsocGM_01585</name>
</gene>
<dbReference type="NCBIfam" id="TIGR01297">
    <property type="entry name" value="CDF"/>
    <property type="match status" value="1"/>
</dbReference>
<feature type="domain" description="Cation efflux protein cytoplasmic" evidence="10">
    <location>
        <begin position="204"/>
        <end position="281"/>
    </location>
</feature>
<evidence type="ECO:0000256" key="2">
    <source>
        <dbReference type="ARBA" id="ARBA00008114"/>
    </source>
</evidence>
<dbReference type="GO" id="GO:0008324">
    <property type="term" value="F:monoatomic cation transmembrane transporter activity"/>
    <property type="evidence" value="ECO:0007669"/>
    <property type="project" value="InterPro"/>
</dbReference>
<dbReference type="SUPFAM" id="SSF161111">
    <property type="entry name" value="Cation efflux protein transmembrane domain-like"/>
    <property type="match status" value="1"/>
</dbReference>
<organism evidence="11 12">
    <name type="scientific">Tautonia sociabilis</name>
    <dbReference type="NCBI Taxonomy" id="2080755"/>
    <lineage>
        <taxon>Bacteria</taxon>
        <taxon>Pseudomonadati</taxon>
        <taxon>Planctomycetota</taxon>
        <taxon>Planctomycetia</taxon>
        <taxon>Isosphaerales</taxon>
        <taxon>Isosphaeraceae</taxon>
        <taxon>Tautonia</taxon>
    </lineage>
</organism>
<evidence type="ECO:0000256" key="1">
    <source>
        <dbReference type="ARBA" id="ARBA00004141"/>
    </source>
</evidence>
<dbReference type="InterPro" id="IPR058533">
    <property type="entry name" value="Cation_efflux_TM"/>
</dbReference>
<evidence type="ECO:0000256" key="5">
    <source>
        <dbReference type="ARBA" id="ARBA00022989"/>
    </source>
</evidence>
<evidence type="ECO:0000256" key="4">
    <source>
        <dbReference type="ARBA" id="ARBA00022692"/>
    </source>
</evidence>
<dbReference type="Gene3D" id="1.20.1510.10">
    <property type="entry name" value="Cation efflux protein transmembrane domain"/>
    <property type="match status" value="1"/>
</dbReference>
<protein>
    <submittedName>
        <fullName evidence="11">Cation transporter</fullName>
    </submittedName>
</protein>
<dbReference type="InterPro" id="IPR050291">
    <property type="entry name" value="CDF_Transporter"/>
</dbReference>
<feature type="transmembrane region" description="Helical" evidence="8">
    <location>
        <begin position="174"/>
        <end position="191"/>
    </location>
</feature>
<feature type="transmembrane region" description="Helical" evidence="8">
    <location>
        <begin position="12"/>
        <end position="31"/>
    </location>
</feature>
<keyword evidence="12" id="KW-1185">Reference proteome</keyword>
<dbReference type="Gene3D" id="3.30.70.1350">
    <property type="entry name" value="Cation efflux protein, cytoplasmic domain"/>
    <property type="match status" value="1"/>
</dbReference>
<keyword evidence="5 8" id="KW-1133">Transmembrane helix</keyword>
<dbReference type="GO" id="GO:0016020">
    <property type="term" value="C:membrane"/>
    <property type="evidence" value="ECO:0007669"/>
    <property type="project" value="UniProtKB-SubCell"/>
</dbReference>
<reference evidence="11 12" key="2">
    <citation type="submission" date="2019-01" db="EMBL/GenBank/DDBJ databases">
        <title>Tautonia sociabilis, a novel thermotolerant planctomycete of Isosphaeraceae family, isolated from a 4000 m deep subterranean habitat.</title>
        <authorList>
            <person name="Kovaleva O.L."/>
            <person name="Elcheninov A.G."/>
            <person name="Van Heerden E."/>
            <person name="Toshchakov S.V."/>
            <person name="Novikov A."/>
            <person name="Bonch-Osmolovskaya E.A."/>
            <person name="Kublanov I.V."/>
        </authorList>
    </citation>
    <scope>NUCLEOTIDE SEQUENCE [LARGE SCALE GENOMIC DNA]</scope>
    <source>
        <strain evidence="11 12">GM2012</strain>
    </source>
</reference>
<keyword evidence="6 8" id="KW-0472">Membrane</keyword>
<evidence type="ECO:0000256" key="8">
    <source>
        <dbReference type="SAM" id="Phobius"/>
    </source>
</evidence>
<dbReference type="PANTHER" id="PTHR43840">
    <property type="entry name" value="MITOCHONDRIAL METAL TRANSPORTER 1-RELATED"/>
    <property type="match status" value="1"/>
</dbReference>
<evidence type="ECO:0000313" key="11">
    <source>
        <dbReference type="EMBL" id="RUL89588.1"/>
    </source>
</evidence>
<keyword evidence="3" id="KW-0813">Transport</keyword>
<dbReference type="Proteomes" id="UP000280296">
    <property type="component" value="Unassembled WGS sequence"/>
</dbReference>
<dbReference type="FunFam" id="1.20.1510.10:FF:000006">
    <property type="entry name" value="Divalent cation efflux transporter"/>
    <property type="match status" value="1"/>
</dbReference>
<dbReference type="EMBL" id="RYZH01000002">
    <property type="protein sequence ID" value="RUL89588.1"/>
    <property type="molecule type" value="Genomic_DNA"/>
</dbReference>
<dbReference type="AlphaFoldDB" id="A0A432MRQ1"/>
<comment type="caution">
    <text evidence="11">The sequence shown here is derived from an EMBL/GenBank/DDBJ whole genome shotgun (WGS) entry which is preliminary data.</text>
</comment>
<comment type="subcellular location">
    <subcellularLocation>
        <location evidence="1">Membrane</location>
        <topology evidence="1">Multi-pass membrane protein</topology>
    </subcellularLocation>
</comment>
<keyword evidence="4 8" id="KW-0812">Transmembrane</keyword>
<feature type="domain" description="Cation efflux protein transmembrane" evidence="9">
    <location>
        <begin position="6"/>
        <end position="199"/>
    </location>
</feature>
<feature type="transmembrane region" description="Helical" evidence="8">
    <location>
        <begin position="75"/>
        <end position="94"/>
    </location>
</feature>
<dbReference type="OrthoDB" id="9806522at2"/>
<proteinExistence type="inferred from homology"/>
<dbReference type="PANTHER" id="PTHR43840:SF15">
    <property type="entry name" value="MITOCHONDRIAL METAL TRANSPORTER 1-RELATED"/>
    <property type="match status" value="1"/>
</dbReference>
<sequence length="302" mass="31193">MRAAQAGLMTNVGLVLVKLIAGIVGNTYALIADAVESSVDIFSSLIVWGGLSIASRPADEHHPFGHGRAEALAEAAVSLMLLGAACGIAIVAVREIVTPHQVPAPFTLAVAGGVILVKEALFRKVFNVGAETGSTAVKADAWHHRSDAITSAAAFLGIGVALWGGPGWESADDYAALVAAAFIAANGLLVLRPTIHDLMDRTPEGPVVAQVAAAAAAVPGVRAVEKLKMRKLGMEYYVDIHVQADPLISLRDAHTISGKVKHAIREAVPVVSGASIHMEPFEEAVPNQADGTGPRAAREGGP</sequence>
<evidence type="ECO:0000259" key="10">
    <source>
        <dbReference type="Pfam" id="PF16916"/>
    </source>
</evidence>